<gene>
    <name evidence="1" type="ORF">JAO71_07435</name>
</gene>
<organism evidence="1 2">
    <name type="scientific">Olleya sediminilitoris</name>
    <dbReference type="NCBI Taxonomy" id="2795739"/>
    <lineage>
        <taxon>Bacteria</taxon>
        <taxon>Pseudomonadati</taxon>
        <taxon>Bacteroidota</taxon>
        <taxon>Flavobacteriia</taxon>
        <taxon>Flavobacteriales</taxon>
        <taxon>Flavobacteriaceae</taxon>
    </lineage>
</organism>
<proteinExistence type="predicted"/>
<evidence type="ECO:0008006" key="3">
    <source>
        <dbReference type="Google" id="ProtNLM"/>
    </source>
</evidence>
<keyword evidence="2" id="KW-1185">Reference proteome</keyword>
<dbReference type="EMBL" id="JAEMEF010000005">
    <property type="protein sequence ID" value="MBL7559632.1"/>
    <property type="molecule type" value="Genomic_DNA"/>
</dbReference>
<evidence type="ECO:0000313" key="2">
    <source>
        <dbReference type="Proteomes" id="UP000605013"/>
    </source>
</evidence>
<dbReference type="Proteomes" id="UP000605013">
    <property type="component" value="Unassembled WGS sequence"/>
</dbReference>
<reference evidence="1 2" key="1">
    <citation type="submission" date="2020-12" db="EMBL/GenBank/DDBJ databases">
        <title>Olleya sediminilitoris sp. nov., isolated from a tidal flat.</title>
        <authorList>
            <person name="Park S."/>
            <person name="Yoon J.-H."/>
        </authorList>
    </citation>
    <scope>NUCLEOTIDE SEQUENCE [LARGE SCALE GENOMIC DNA]</scope>
    <source>
        <strain evidence="1 2">YSTF-M6</strain>
    </source>
</reference>
<sequence length="319" mass="37631">MPQKICVISFDHWNYDYHIATTLNSLGHEATHIKIGNYKHKNLKDQVINSFSKVILKKNLKKIKRQDYIIECLNTLGPQDQILVINPEVIDLKHHAKIKKHTKRYIAYLYDSVARNPIEHLLDGLFDSIFSFDKNDINHYGFNHISNYNYLEKITSKIKPSFDVVYLGSFDERLLKLIPIIEFLKAQKISFKCIIVGKNKALNYIKEEYGHVIEFTQNSLSQEQLINFYRSGETIIDLIRDEQTGLSFRFFEAMAIQKKIITNNSNCKNYDFYDSNNIVVIDKKIDIKKTFFKSNYKAIPKNIYYKYTLENWVKKVFNL</sequence>
<protein>
    <recommendedName>
        <fullName evidence="3">Glycosyltransferase</fullName>
    </recommendedName>
</protein>
<comment type="caution">
    <text evidence="1">The sequence shown here is derived from an EMBL/GenBank/DDBJ whole genome shotgun (WGS) entry which is preliminary data.</text>
</comment>
<accession>A0ABS1WKI8</accession>
<evidence type="ECO:0000313" key="1">
    <source>
        <dbReference type="EMBL" id="MBL7559632.1"/>
    </source>
</evidence>
<name>A0ABS1WKI8_9FLAO</name>
<dbReference type="RefSeq" id="WP_202999923.1">
    <property type="nucleotide sequence ID" value="NZ_JAEMEF010000005.1"/>
</dbReference>